<sequence>MKKMLFCPCGSGKDQDDCHPNLSPNEIKKTIRHRSNIREGQVEFLKLFDTGAFKRSEYSGHLRVAFVSTPAGKIFYPLMVFLGNSAIRPLTIDGEIIIEEFCTIHCMLTPQHFASIVFNVKELLGEKGKKVRLVKCTIATVGRPFDSVFAIEANLSKQRIALYHHTNEEAGEKIISSKFMRGSKWNIQGTEELEELGHIYMTDIQRIEDDRDIWDIAMCDKGTRINIISDNQDQENIEVYRDNPKNRPVSLKIWVPLDFVSPNHLILHNGGSHTQTSQFGSYSWWEVFMPSIYRIAVKRDTGLPLTLITKKNDLLFIKSDNLQGNENFLAALGSDMYSLRKVWSEKATPRVNPKPADFGQLDVEWQEVWRKNLCSIINDIMKDSLDTIWMG</sequence>
<proteinExistence type="predicted"/>
<evidence type="ECO:0000313" key="2">
    <source>
        <dbReference type="Proteomes" id="UP001527099"/>
    </source>
</evidence>
<reference evidence="1 2" key="1">
    <citation type="submission" date="2022-05" db="EMBL/GenBank/DDBJ databases">
        <title>Genome Sequencing of Bee-Associated Microbes.</title>
        <authorList>
            <person name="Dunlap C."/>
        </authorList>
    </citation>
    <scope>NUCLEOTIDE SEQUENCE [LARGE SCALE GENOMIC DNA]</scope>
    <source>
        <strain evidence="1 2">NRRL B-14421</strain>
    </source>
</reference>
<dbReference type="Proteomes" id="UP001527099">
    <property type="component" value="Unassembled WGS sequence"/>
</dbReference>
<dbReference type="EMBL" id="JAMDMX010000044">
    <property type="protein sequence ID" value="MCY9694144.1"/>
    <property type="molecule type" value="Genomic_DNA"/>
</dbReference>
<organism evidence="1 2">
    <name type="scientific">Paenibacillus alginolyticus</name>
    <dbReference type="NCBI Taxonomy" id="59839"/>
    <lineage>
        <taxon>Bacteria</taxon>
        <taxon>Bacillati</taxon>
        <taxon>Bacillota</taxon>
        <taxon>Bacilli</taxon>
        <taxon>Bacillales</taxon>
        <taxon>Paenibacillaceae</taxon>
        <taxon>Paenibacillus</taxon>
    </lineage>
</organism>
<name>A0ABT4GDA0_9BACL</name>
<keyword evidence="2" id="KW-1185">Reference proteome</keyword>
<dbReference type="RefSeq" id="WP_268615817.1">
    <property type="nucleotide sequence ID" value="NZ_JAMDMX010000044.1"/>
</dbReference>
<evidence type="ECO:0000313" key="1">
    <source>
        <dbReference type="EMBL" id="MCY9694144.1"/>
    </source>
</evidence>
<accession>A0ABT4GDA0</accession>
<gene>
    <name evidence="1" type="ORF">M5X19_14700</name>
</gene>
<comment type="caution">
    <text evidence="1">The sequence shown here is derived from an EMBL/GenBank/DDBJ whole genome shotgun (WGS) entry which is preliminary data.</text>
</comment>
<protein>
    <submittedName>
        <fullName evidence="1">Uncharacterized protein</fullName>
    </submittedName>
</protein>